<dbReference type="Proteomes" id="UP000236291">
    <property type="component" value="Unassembled WGS sequence"/>
</dbReference>
<comment type="similarity">
    <text evidence="1">Belongs to the PRORSD1 family.</text>
</comment>
<dbReference type="AlphaFoldDB" id="A0A2K3M2D3"/>
<reference evidence="3 4" key="1">
    <citation type="journal article" date="2014" name="Am. J. Bot.">
        <title>Genome assembly and annotation for red clover (Trifolium pratense; Fabaceae).</title>
        <authorList>
            <person name="Istvanek J."/>
            <person name="Jaros M."/>
            <person name="Krenek A."/>
            <person name="Repkova J."/>
        </authorList>
    </citation>
    <scope>NUCLEOTIDE SEQUENCE [LARGE SCALE GENOMIC DNA]</scope>
    <source>
        <strain evidence="4">cv. Tatra</strain>
        <tissue evidence="3">Young leaves</tissue>
    </source>
</reference>
<dbReference type="PANTHER" id="PTHR31423">
    <property type="entry name" value="YBAK DOMAIN-CONTAINING PROTEIN"/>
    <property type="match status" value="1"/>
</dbReference>
<feature type="domain" description="YbaK/aminoacyl-tRNA synthetase-associated" evidence="2">
    <location>
        <begin position="24"/>
        <end position="75"/>
    </location>
</feature>
<dbReference type="GO" id="GO:0004812">
    <property type="term" value="F:aminoacyl-tRNA ligase activity"/>
    <property type="evidence" value="ECO:0007669"/>
    <property type="project" value="UniProtKB-KW"/>
</dbReference>
<dbReference type="InterPro" id="IPR040285">
    <property type="entry name" value="ProX/PRXD1"/>
</dbReference>
<sequence>MGFSKEQLLQKLQELKIEFTKYEHPVVLTVEAQAKHIGDLGGGPGGISKNLFLKDKKNRFYIVSALADTKVDLKAEQCYLSGLVWEKVVSEWHPKRL</sequence>
<dbReference type="GO" id="GO:0002161">
    <property type="term" value="F:aminoacyl-tRNA deacylase activity"/>
    <property type="evidence" value="ECO:0007669"/>
    <property type="project" value="InterPro"/>
</dbReference>
<dbReference type="Gene3D" id="3.90.960.10">
    <property type="entry name" value="YbaK/aminoacyl-tRNA synthetase-associated domain"/>
    <property type="match status" value="1"/>
</dbReference>
<comment type="caution">
    <text evidence="3">The sequence shown here is derived from an EMBL/GenBank/DDBJ whole genome shotgun (WGS) entry which is preliminary data.</text>
</comment>
<dbReference type="InterPro" id="IPR007214">
    <property type="entry name" value="YbaK/aa-tRNA-synth-assoc-dom"/>
</dbReference>
<dbReference type="InterPro" id="IPR036754">
    <property type="entry name" value="YbaK/aa-tRNA-synt-asso_dom_sf"/>
</dbReference>
<keyword evidence="3" id="KW-0030">Aminoacyl-tRNA synthetase</keyword>
<dbReference type="Pfam" id="PF04073">
    <property type="entry name" value="tRNA_edit"/>
    <property type="match status" value="1"/>
</dbReference>
<reference evidence="3 4" key="2">
    <citation type="journal article" date="2017" name="Front. Plant Sci.">
        <title>Gene Classification and Mining of Molecular Markers Useful in Red Clover (Trifolium pratense) Breeding.</title>
        <authorList>
            <person name="Istvanek J."/>
            <person name="Dluhosova J."/>
            <person name="Dluhos P."/>
            <person name="Patkova L."/>
            <person name="Nedelnik J."/>
            <person name="Repkova J."/>
        </authorList>
    </citation>
    <scope>NUCLEOTIDE SEQUENCE [LARGE SCALE GENOMIC DNA]</scope>
    <source>
        <strain evidence="4">cv. Tatra</strain>
        <tissue evidence="3">Young leaves</tissue>
    </source>
</reference>
<evidence type="ECO:0000259" key="2">
    <source>
        <dbReference type="Pfam" id="PF04073"/>
    </source>
</evidence>
<evidence type="ECO:0000313" key="3">
    <source>
        <dbReference type="EMBL" id="PNX84924.1"/>
    </source>
</evidence>
<accession>A0A2K3M2D3</accession>
<evidence type="ECO:0000313" key="4">
    <source>
        <dbReference type="Proteomes" id="UP000236291"/>
    </source>
</evidence>
<organism evidence="3 4">
    <name type="scientific">Trifolium pratense</name>
    <name type="common">Red clover</name>
    <dbReference type="NCBI Taxonomy" id="57577"/>
    <lineage>
        <taxon>Eukaryota</taxon>
        <taxon>Viridiplantae</taxon>
        <taxon>Streptophyta</taxon>
        <taxon>Embryophyta</taxon>
        <taxon>Tracheophyta</taxon>
        <taxon>Spermatophyta</taxon>
        <taxon>Magnoliopsida</taxon>
        <taxon>eudicotyledons</taxon>
        <taxon>Gunneridae</taxon>
        <taxon>Pentapetalae</taxon>
        <taxon>rosids</taxon>
        <taxon>fabids</taxon>
        <taxon>Fabales</taxon>
        <taxon>Fabaceae</taxon>
        <taxon>Papilionoideae</taxon>
        <taxon>50 kb inversion clade</taxon>
        <taxon>NPAAA clade</taxon>
        <taxon>Hologalegina</taxon>
        <taxon>IRL clade</taxon>
        <taxon>Trifolieae</taxon>
        <taxon>Trifolium</taxon>
    </lineage>
</organism>
<protein>
    <submittedName>
        <fullName evidence="3">Prolyl-tRNA synthetase associated domain-containing protein 1-like</fullName>
    </submittedName>
</protein>
<dbReference type="ExpressionAtlas" id="A0A2K3M2D3">
    <property type="expression patterns" value="baseline"/>
</dbReference>
<evidence type="ECO:0000256" key="1">
    <source>
        <dbReference type="ARBA" id="ARBA00010201"/>
    </source>
</evidence>
<gene>
    <name evidence="3" type="ORF">L195_g040989</name>
</gene>
<keyword evidence="3" id="KW-0436">Ligase</keyword>
<proteinExistence type="inferred from homology"/>
<dbReference type="PANTHER" id="PTHR31423:SF3">
    <property type="entry name" value="PROLYL-TRNA SYNTHETASE ASSOCIATED DOMAIN-CONTAINING PROTEIN 1-RELATED"/>
    <property type="match status" value="1"/>
</dbReference>
<dbReference type="SUPFAM" id="SSF55826">
    <property type="entry name" value="YbaK/ProRS associated domain"/>
    <property type="match status" value="1"/>
</dbReference>
<name>A0A2K3M2D3_TRIPR</name>
<dbReference type="EMBL" id="ASHM01047565">
    <property type="protein sequence ID" value="PNX84924.1"/>
    <property type="molecule type" value="Genomic_DNA"/>
</dbReference>